<evidence type="ECO:0000313" key="1">
    <source>
        <dbReference type="EMBL" id="BAO84618.1"/>
    </source>
</evidence>
<name>A0A060NYI7_9BURK</name>
<gene>
    <name evidence="1" type="ORF">SMCB_p0001</name>
</gene>
<dbReference type="RefSeq" id="WP_082027494.1">
    <property type="nucleotide sequence ID" value="NZ_AP014570.1"/>
</dbReference>
<keyword evidence="1" id="KW-0614">Plasmid</keyword>
<organism evidence="1 2">
    <name type="scientific">Serpentinimonas maccroryi</name>
    <dbReference type="NCBI Taxonomy" id="1458426"/>
    <lineage>
        <taxon>Bacteria</taxon>
        <taxon>Pseudomonadati</taxon>
        <taxon>Pseudomonadota</taxon>
        <taxon>Betaproteobacteria</taxon>
        <taxon>Burkholderiales</taxon>
        <taxon>Comamonadaceae</taxon>
        <taxon>Serpentinimonas</taxon>
    </lineage>
</organism>
<evidence type="ECO:0000313" key="2">
    <source>
        <dbReference type="Proteomes" id="UP000066014"/>
    </source>
</evidence>
<keyword evidence="2" id="KW-1185">Reference proteome</keyword>
<dbReference type="HOGENOM" id="CLU_050846_2_0_4"/>
<accession>A0A060NYI7</accession>
<reference evidence="1 2" key="1">
    <citation type="journal article" date="2014" name="Nat. Commun.">
        <title>Physiological and genomic features of highly alkaliphilic hydrogen-utilizing Betaproteobacteria from a continental serpentinizing site.</title>
        <authorList>
            <person name="Suzuki S."/>
            <person name="Kuenen J.G."/>
            <person name="Schipper K."/>
            <person name="van der Velde S."/>
            <person name="Ishii S."/>
            <person name="Wu A."/>
            <person name="Sorokin D.Y."/>
            <person name="Tenney A."/>
            <person name="Meng X.Y."/>
            <person name="Morrill P.L."/>
            <person name="Kamagata Y."/>
            <person name="Muyzer G."/>
            <person name="Nealson K.H."/>
        </authorList>
    </citation>
    <scope>NUCLEOTIDE SEQUENCE [LARGE SCALE GENOMIC DNA]</scope>
    <source>
        <strain evidence="1 2">B1</strain>
        <plasmid evidence="1">pSMB1</plasmid>
    </source>
</reference>
<geneLocation type="plasmid" evidence="2">
    <name>pSMB1 DNA</name>
</geneLocation>
<protein>
    <submittedName>
        <fullName evidence="1">Plasmid replication initiator protein</fullName>
    </submittedName>
</protein>
<dbReference type="AlphaFoldDB" id="A0A060NYI7"/>
<dbReference type="OrthoDB" id="581589at2"/>
<dbReference type="Pfam" id="PF10134">
    <property type="entry name" value="RPA"/>
    <property type="match status" value="1"/>
</dbReference>
<dbReference type="InterPro" id="IPR018777">
    <property type="entry name" value="Replication_initiator_prot_A"/>
</dbReference>
<sequence>MIPPADVVAARVEMMRQARAKRAQEEIDAQAMKLGGLLPDKHKQVDFFVADLVDYALKDDQATMEAPIFSLTTREDKKLWRWTSSDGKKTVEVAPGFYGRATQHDKDVLIYCTSQLVAALNAGKKLQRVVRFTAYDFLVATNRNTRGDDYERLRDALNRLAGTQITTNIVTGKKGGRAAKGFGIIDTWEVVEKAPGDSRMVAVEVKLSDWLFNAINAKEVLTISRDYFRLRKPLERRLYEIARKHTGAQGMWDIGLEALRDKCGSTVARLRQFRAELETIIKADTLPEYRLTLTSDGKVRFYTRDIQQLANCILKGKK</sequence>
<dbReference type="KEGG" id="cbab:SMCB_p0001"/>
<dbReference type="EMBL" id="AP014570">
    <property type="protein sequence ID" value="BAO84618.1"/>
    <property type="molecule type" value="Genomic_DNA"/>
</dbReference>
<proteinExistence type="predicted"/>
<dbReference type="Proteomes" id="UP000066014">
    <property type="component" value="Plasmid pSMB1"/>
</dbReference>